<organism evidence="2 3">
    <name type="scientific">Halobacterium salinarum (strain ATCC 29341 / DSM 671 / R1)</name>
    <dbReference type="NCBI Taxonomy" id="478009"/>
    <lineage>
        <taxon>Archaea</taxon>
        <taxon>Methanobacteriati</taxon>
        <taxon>Methanobacteriota</taxon>
        <taxon>Stenosarchaea group</taxon>
        <taxon>Halobacteria</taxon>
        <taxon>Halobacteriales</taxon>
        <taxon>Halobacteriaceae</taxon>
        <taxon>Halobacterium</taxon>
        <taxon>Halobacterium salinarum NRC-34001</taxon>
    </lineage>
</organism>
<evidence type="ECO:0000313" key="3">
    <source>
        <dbReference type="Proteomes" id="UP000001321"/>
    </source>
</evidence>
<gene>
    <name evidence="2" type="ordered locus">OE_6116R</name>
</gene>
<dbReference type="AlphaFoldDB" id="B0R9I0"/>
<keyword evidence="2" id="KW-0614">Plasmid</keyword>
<evidence type="ECO:0000256" key="1">
    <source>
        <dbReference type="SAM" id="MobiDB-lite"/>
    </source>
</evidence>
<feature type="region of interest" description="Disordered" evidence="1">
    <location>
        <begin position="36"/>
        <end position="76"/>
    </location>
</feature>
<dbReference type="EMBL" id="AM774417">
    <property type="protein sequence ID" value="CAP15266.1"/>
    <property type="molecule type" value="Genomic_DNA"/>
</dbReference>
<dbReference type="EnsemblBacteria" id="CAP15266">
    <property type="protein sequence ID" value="CAP15266"/>
    <property type="gene ID" value="OE_6116R"/>
</dbReference>
<dbReference type="Proteomes" id="UP000001321">
    <property type="component" value="Plasmid PHS2"/>
</dbReference>
<dbReference type="HOGENOM" id="CLU_2645802_0_0_2"/>
<proteinExistence type="predicted"/>
<dbReference type="KEGG" id="hsl:OE_6116R"/>
<geneLocation type="plasmid" evidence="2 3">
    <name>PHS2</name>
</geneLocation>
<accession>B0R9I0</accession>
<evidence type="ECO:0000313" key="2">
    <source>
        <dbReference type="EMBL" id="CAP15266.1"/>
    </source>
</evidence>
<protein>
    <submittedName>
        <fullName evidence="2">Uncharacterized protein</fullName>
    </submittedName>
</protein>
<reference evidence="2 3" key="1">
    <citation type="journal article" date="2008" name="Genomics">
        <title>Evolution in the laboratory: the genome of Halobacterium salinarum strain R1 compared to that of strain NRC-1.</title>
        <authorList>
            <person name="Pfeiffer F."/>
            <person name="Schuster S.C."/>
            <person name="Broicher A."/>
            <person name="Falb M."/>
            <person name="Palm P."/>
            <person name="Rodewald K."/>
            <person name="Ruepp A."/>
            <person name="Soppa J."/>
            <person name="Tittor J."/>
            <person name="Oesterhelt D."/>
        </authorList>
    </citation>
    <scope>NUCLEOTIDE SEQUENCE [LARGE SCALE GENOMIC DNA]</scope>
    <source>
        <strain evidence="3">ATCC 29341 / DSM 671 / R1</strain>
        <plasmid evidence="3">Plasmid PHS2</plasmid>
    </source>
</reference>
<sequence length="76" mass="8417">MTHLFSREVPVFSVVVGSGDLVSSVYRTWDTPIFLSDGERTDVENQQPTRSSAVSRRSVRPQGTSGSDTESEGRRE</sequence>
<name>B0R9I0_HALS3</name>